<gene>
    <name evidence="1" type="ORF">BAUCODRAFT_147300</name>
</gene>
<proteinExistence type="predicted"/>
<dbReference type="HOGENOM" id="CLU_1749295_0_0_1"/>
<dbReference type="KEGG" id="bcom:BAUCODRAFT_147300"/>
<evidence type="ECO:0000313" key="2">
    <source>
        <dbReference type="Proteomes" id="UP000011761"/>
    </source>
</evidence>
<reference evidence="1 2" key="1">
    <citation type="journal article" date="2012" name="PLoS Pathog.">
        <title>Diverse lifestyles and strategies of plant pathogenesis encoded in the genomes of eighteen Dothideomycetes fungi.</title>
        <authorList>
            <person name="Ohm R.A."/>
            <person name="Feau N."/>
            <person name="Henrissat B."/>
            <person name="Schoch C.L."/>
            <person name="Horwitz B.A."/>
            <person name="Barry K.W."/>
            <person name="Condon B.J."/>
            <person name="Copeland A.C."/>
            <person name="Dhillon B."/>
            <person name="Glaser F."/>
            <person name="Hesse C.N."/>
            <person name="Kosti I."/>
            <person name="LaButti K."/>
            <person name="Lindquist E.A."/>
            <person name="Lucas S."/>
            <person name="Salamov A.A."/>
            <person name="Bradshaw R.E."/>
            <person name="Ciuffetti L."/>
            <person name="Hamelin R.C."/>
            <person name="Kema G.H.J."/>
            <person name="Lawrence C."/>
            <person name="Scott J.A."/>
            <person name="Spatafora J.W."/>
            <person name="Turgeon B.G."/>
            <person name="de Wit P.J.G.M."/>
            <person name="Zhong S."/>
            <person name="Goodwin S.B."/>
            <person name="Grigoriev I.V."/>
        </authorList>
    </citation>
    <scope>NUCLEOTIDE SEQUENCE [LARGE SCALE GENOMIC DNA]</scope>
    <source>
        <strain evidence="1 2">UAMH 10762</strain>
    </source>
</reference>
<dbReference type="RefSeq" id="XP_007675672.1">
    <property type="nucleotide sequence ID" value="XM_007677482.1"/>
</dbReference>
<name>M2MKC6_BAUPA</name>
<dbReference type="Proteomes" id="UP000011761">
    <property type="component" value="Unassembled WGS sequence"/>
</dbReference>
<accession>M2MKC6</accession>
<protein>
    <submittedName>
        <fullName evidence="1">Uncharacterized protein</fullName>
    </submittedName>
</protein>
<organism evidence="1 2">
    <name type="scientific">Baudoinia panamericana (strain UAMH 10762)</name>
    <name type="common">Angels' share fungus</name>
    <name type="synonym">Baudoinia compniacensis (strain UAMH 10762)</name>
    <dbReference type="NCBI Taxonomy" id="717646"/>
    <lineage>
        <taxon>Eukaryota</taxon>
        <taxon>Fungi</taxon>
        <taxon>Dikarya</taxon>
        <taxon>Ascomycota</taxon>
        <taxon>Pezizomycotina</taxon>
        <taxon>Dothideomycetes</taxon>
        <taxon>Dothideomycetidae</taxon>
        <taxon>Mycosphaerellales</taxon>
        <taxon>Teratosphaeriaceae</taxon>
        <taxon>Baudoinia</taxon>
    </lineage>
</organism>
<dbReference type="EMBL" id="KB445554">
    <property type="protein sequence ID" value="EMC97146.1"/>
    <property type="molecule type" value="Genomic_DNA"/>
</dbReference>
<dbReference type="GeneID" id="19108751"/>
<evidence type="ECO:0000313" key="1">
    <source>
        <dbReference type="EMBL" id="EMC97146.1"/>
    </source>
</evidence>
<sequence length="149" mass="16574">MLERLEGVVYCVVELYWFAAVLVELYCVEGVYTEDGLTANANVAVVEEEYTAVVALEAVEEEYTAVVALEAVEPEPVQVCPLGQHPSVPSDLVKQNFPGLQLPSWLGQHCSSRSMQPVPHSFWPCAAQEYVEPVQVWPLRQQPPPATQY</sequence>
<keyword evidence="2" id="KW-1185">Reference proteome</keyword>
<dbReference type="AlphaFoldDB" id="M2MKC6"/>